<feature type="compositionally biased region" description="Acidic residues" evidence="1">
    <location>
        <begin position="49"/>
        <end position="65"/>
    </location>
</feature>
<evidence type="ECO:0000256" key="1">
    <source>
        <dbReference type="SAM" id="MobiDB-lite"/>
    </source>
</evidence>
<protein>
    <submittedName>
        <fullName evidence="2">Uncharacterized protein</fullName>
    </submittedName>
</protein>
<gene>
    <name evidence="2" type="ORF">ITP53_44830</name>
</gene>
<organism evidence="2 3">
    <name type="scientific">Nonomuraea cypriaca</name>
    <dbReference type="NCBI Taxonomy" id="1187855"/>
    <lineage>
        <taxon>Bacteria</taxon>
        <taxon>Bacillati</taxon>
        <taxon>Actinomycetota</taxon>
        <taxon>Actinomycetes</taxon>
        <taxon>Streptosporangiales</taxon>
        <taxon>Streptosporangiaceae</taxon>
        <taxon>Nonomuraea</taxon>
    </lineage>
</organism>
<keyword evidence="3" id="KW-1185">Reference proteome</keyword>
<dbReference type="Proteomes" id="UP000605361">
    <property type="component" value="Unassembled WGS sequence"/>
</dbReference>
<dbReference type="EMBL" id="JADOGI010000227">
    <property type="protein sequence ID" value="MBF8192691.1"/>
    <property type="molecule type" value="Genomic_DNA"/>
</dbReference>
<sequence>MTQGSTATRGTLMGVLGAAVIALSACGDLRPATEPAPPAQAATAPGEAAPEESAQEEAGPEESAQEESGQAETKPAASKLTAPGTKLRVGQRAVVPDRKGPVGITVTAIEAGDPAALVRERGRQAKGITPHYIRYTVENVDGTDHSYSSGPVLSVVTADGGGTGAVLTGTMPGCERETAPRDFTQVGASFETCRLTGARTEVEIVGVKFDSDDYRESPLLWRK</sequence>
<evidence type="ECO:0000313" key="2">
    <source>
        <dbReference type="EMBL" id="MBF8192691.1"/>
    </source>
</evidence>
<reference evidence="2" key="1">
    <citation type="submission" date="2020-11" db="EMBL/GenBank/DDBJ databases">
        <title>Whole-genome analyses of Nonomuraea sp. K274.</title>
        <authorList>
            <person name="Veyisoglu A."/>
        </authorList>
    </citation>
    <scope>NUCLEOTIDE SEQUENCE</scope>
    <source>
        <strain evidence="2">K274</strain>
    </source>
</reference>
<dbReference type="AlphaFoldDB" id="A0A931AH04"/>
<name>A0A931AH04_9ACTN</name>
<feature type="compositionally biased region" description="Low complexity" evidence="1">
    <location>
        <begin position="39"/>
        <end position="48"/>
    </location>
</feature>
<feature type="region of interest" description="Disordered" evidence="1">
    <location>
        <begin position="29"/>
        <end position="94"/>
    </location>
</feature>
<proteinExistence type="predicted"/>
<evidence type="ECO:0000313" key="3">
    <source>
        <dbReference type="Proteomes" id="UP000605361"/>
    </source>
</evidence>
<accession>A0A931AH04</accession>
<comment type="caution">
    <text evidence="2">The sequence shown here is derived from an EMBL/GenBank/DDBJ whole genome shotgun (WGS) entry which is preliminary data.</text>
</comment>